<dbReference type="RefSeq" id="WP_114985541.1">
    <property type="nucleotide sequence ID" value="NZ_CP027806.1"/>
</dbReference>
<name>A0A345UPQ3_9BACT</name>
<dbReference type="GO" id="GO:0045892">
    <property type="term" value="P:negative regulation of DNA-templated transcription"/>
    <property type="evidence" value="ECO:0007669"/>
    <property type="project" value="InterPro"/>
</dbReference>
<dbReference type="GO" id="GO:0003677">
    <property type="term" value="F:DNA binding"/>
    <property type="evidence" value="ECO:0007669"/>
    <property type="project" value="UniProtKB-KW"/>
</dbReference>
<keyword evidence="4" id="KW-0804">Transcription</keyword>
<dbReference type="KEGG" id="cprv:CYPRO_3222"/>
<sequence>MKKTITPVGDSEMEILHIVWDKGEATVSEVHEHILGYRKVAYTTVMTIMKKLADKGLLSFRKDGVTYVYRAAKPEAEVKHSLLRQMVEKVFRGSPAEMVQSLVENERLKPEEKSEIESLIEKLRGGK</sequence>
<dbReference type="AlphaFoldDB" id="A0A345UPQ3"/>
<proteinExistence type="inferred from homology"/>
<dbReference type="OrthoDB" id="279010at2"/>
<protein>
    <submittedName>
        <fullName evidence="5">Putative transcriptional regulator</fullName>
    </submittedName>
</protein>
<gene>
    <name evidence="5" type="ORF">CYPRO_3222</name>
</gene>
<organism evidence="5 6">
    <name type="scientific">Cyclonatronum proteinivorum</name>
    <dbReference type="NCBI Taxonomy" id="1457365"/>
    <lineage>
        <taxon>Bacteria</taxon>
        <taxon>Pseudomonadati</taxon>
        <taxon>Balneolota</taxon>
        <taxon>Balneolia</taxon>
        <taxon>Balneolales</taxon>
        <taxon>Cyclonatronaceae</taxon>
        <taxon>Cyclonatronum</taxon>
    </lineage>
</organism>
<dbReference type="PIRSF" id="PIRSF019455">
    <property type="entry name" value="CopR_AtkY"/>
    <property type="match status" value="1"/>
</dbReference>
<keyword evidence="3" id="KW-0238">DNA-binding</keyword>
<dbReference type="Gene3D" id="1.10.10.10">
    <property type="entry name" value="Winged helix-like DNA-binding domain superfamily/Winged helix DNA-binding domain"/>
    <property type="match status" value="1"/>
</dbReference>
<dbReference type="EMBL" id="CP027806">
    <property type="protein sequence ID" value="AXJ02455.1"/>
    <property type="molecule type" value="Genomic_DNA"/>
</dbReference>
<dbReference type="Pfam" id="PF03965">
    <property type="entry name" value="Penicillinase_R"/>
    <property type="match status" value="1"/>
</dbReference>
<keyword evidence="6" id="KW-1185">Reference proteome</keyword>
<evidence type="ECO:0000313" key="6">
    <source>
        <dbReference type="Proteomes" id="UP000254808"/>
    </source>
</evidence>
<dbReference type="InterPro" id="IPR036388">
    <property type="entry name" value="WH-like_DNA-bd_sf"/>
</dbReference>
<evidence type="ECO:0000256" key="3">
    <source>
        <dbReference type="ARBA" id="ARBA00023125"/>
    </source>
</evidence>
<reference evidence="5 6" key="1">
    <citation type="submission" date="2018-03" db="EMBL/GenBank/DDBJ databases">
        <title>Phenotypic and genomic properties of Cyclonatronum proteinivorum gen. nov., sp. nov., a haloalkaliphilic bacteroidete from soda lakes possessing Na+-translocating rhodopsin.</title>
        <authorList>
            <person name="Toshchakov S.V."/>
            <person name="Korzhenkov A."/>
            <person name="Samarov N.I."/>
            <person name="Kublanov I.V."/>
            <person name="Muntyan M.S."/>
            <person name="Sorokin D.Y."/>
        </authorList>
    </citation>
    <scope>NUCLEOTIDE SEQUENCE [LARGE SCALE GENOMIC DNA]</scope>
    <source>
        <strain evidence="5 6">Omega</strain>
    </source>
</reference>
<evidence type="ECO:0000256" key="1">
    <source>
        <dbReference type="ARBA" id="ARBA00011046"/>
    </source>
</evidence>
<dbReference type="Proteomes" id="UP000254808">
    <property type="component" value="Chromosome"/>
</dbReference>
<evidence type="ECO:0000313" key="5">
    <source>
        <dbReference type="EMBL" id="AXJ02455.1"/>
    </source>
</evidence>
<keyword evidence="2" id="KW-0805">Transcription regulation</keyword>
<comment type="similarity">
    <text evidence="1">Belongs to the BlaI transcriptional regulatory family.</text>
</comment>
<dbReference type="Gene3D" id="1.10.4040.10">
    <property type="entry name" value="Penicillinase repressor domain"/>
    <property type="match status" value="1"/>
</dbReference>
<accession>A0A345UPQ3</accession>
<evidence type="ECO:0000256" key="2">
    <source>
        <dbReference type="ARBA" id="ARBA00023015"/>
    </source>
</evidence>
<dbReference type="SUPFAM" id="SSF46785">
    <property type="entry name" value="Winged helix' DNA-binding domain"/>
    <property type="match status" value="1"/>
</dbReference>
<dbReference type="InterPro" id="IPR036390">
    <property type="entry name" value="WH_DNA-bd_sf"/>
</dbReference>
<dbReference type="InterPro" id="IPR005650">
    <property type="entry name" value="BlaI_family"/>
</dbReference>
<evidence type="ECO:0000256" key="4">
    <source>
        <dbReference type="ARBA" id="ARBA00023163"/>
    </source>
</evidence>